<protein>
    <submittedName>
        <fullName evidence="1">11605_t:CDS:1</fullName>
    </submittedName>
</protein>
<evidence type="ECO:0000313" key="2">
    <source>
        <dbReference type="Proteomes" id="UP000789342"/>
    </source>
</evidence>
<dbReference type="OrthoDB" id="2352152at2759"/>
<gene>
    <name evidence="1" type="ORF">AMORRO_LOCUS11434</name>
</gene>
<dbReference type="EMBL" id="CAJVPV010014475">
    <property type="protein sequence ID" value="CAG8685134.1"/>
    <property type="molecule type" value="Genomic_DNA"/>
</dbReference>
<name>A0A9N9EQP8_9GLOM</name>
<dbReference type="Gene3D" id="3.80.10.10">
    <property type="entry name" value="Ribonuclease Inhibitor"/>
    <property type="match status" value="1"/>
</dbReference>
<feature type="non-terminal residue" evidence="1">
    <location>
        <position position="246"/>
    </location>
</feature>
<dbReference type="Proteomes" id="UP000789342">
    <property type="component" value="Unassembled WGS sequence"/>
</dbReference>
<evidence type="ECO:0000313" key="1">
    <source>
        <dbReference type="EMBL" id="CAG8685134.1"/>
    </source>
</evidence>
<dbReference type="InterPro" id="IPR032675">
    <property type="entry name" value="LRR_dom_sf"/>
</dbReference>
<proteinExistence type="predicted"/>
<dbReference type="AlphaFoldDB" id="A0A9N9EQP8"/>
<comment type="caution">
    <text evidence="1">The sequence shown here is derived from an EMBL/GenBank/DDBJ whole genome shotgun (WGS) entry which is preliminary data.</text>
</comment>
<accession>A0A9N9EQP8</accession>
<organism evidence="1 2">
    <name type="scientific">Acaulospora morrowiae</name>
    <dbReference type="NCBI Taxonomy" id="94023"/>
    <lineage>
        <taxon>Eukaryota</taxon>
        <taxon>Fungi</taxon>
        <taxon>Fungi incertae sedis</taxon>
        <taxon>Mucoromycota</taxon>
        <taxon>Glomeromycotina</taxon>
        <taxon>Glomeromycetes</taxon>
        <taxon>Diversisporales</taxon>
        <taxon>Acaulosporaceae</taxon>
        <taxon>Acaulospora</taxon>
    </lineage>
</organism>
<sequence>LSPLFNYPSFIKHLNYDRLYCSIDHWCRSEGYIPDTMEIYVLRALLRLMTDKGAILKTFRMHPKHSGDSRYCLMYEPEICGLFEKVKFLTHYGCCYVDSTILPEFFKICKNVKHLRLCNWNTHSPRAQPQILGTDIMRFISKQSLVSLNLTEFQGFTPYILSSLSSQTNFLKCLHFDNVDFEGCDPWNCIAECKNLEVFKMAYCINIDAAMVEPVLKARFRKLTKVVVLNVECKELIMWSNRFNKL</sequence>
<reference evidence="1" key="1">
    <citation type="submission" date="2021-06" db="EMBL/GenBank/DDBJ databases">
        <authorList>
            <person name="Kallberg Y."/>
            <person name="Tangrot J."/>
            <person name="Rosling A."/>
        </authorList>
    </citation>
    <scope>NUCLEOTIDE SEQUENCE</scope>
    <source>
        <strain evidence="1">CL551</strain>
    </source>
</reference>
<dbReference type="SUPFAM" id="SSF52047">
    <property type="entry name" value="RNI-like"/>
    <property type="match status" value="1"/>
</dbReference>
<keyword evidence="2" id="KW-1185">Reference proteome</keyword>